<evidence type="ECO:0000313" key="8">
    <source>
        <dbReference type="Proteomes" id="UP000005408"/>
    </source>
</evidence>
<dbReference type="AlphaFoldDB" id="A0A8W8L5B1"/>
<sequence length="200" mass="23165">MQMKDCRCLVTSFEPLNFPPNIEECAQRCMKDGYVDVEDILELPEANNKTEQHVRNIVRKDDKRRFALRESRGILQIKATQGHSLEVLKLELKPVTHYTEVRCAVHGTRIRNWESIKSKGISKMGRKHIHFAQGERGVKSGFPPYCDMAIEVDVKKAMNDGIKFYISENDVVLTEGRNGHILPKYFKKAYKINTREELPF</sequence>
<dbReference type="Proteomes" id="UP000005408">
    <property type="component" value="Unassembled WGS sequence"/>
</dbReference>
<keyword evidence="8" id="KW-1185">Reference proteome</keyword>
<dbReference type="GO" id="GO:0000215">
    <property type="term" value="F:tRNA 2'-phosphotransferase activity"/>
    <property type="evidence" value="ECO:0007669"/>
    <property type="project" value="UniProtKB-EC"/>
</dbReference>
<comment type="similarity">
    <text evidence="2">Belongs to the KptA/TPT1 family.</text>
</comment>
<keyword evidence="5" id="KW-0520">NAD</keyword>
<organism evidence="7 8">
    <name type="scientific">Magallana gigas</name>
    <name type="common">Pacific oyster</name>
    <name type="synonym">Crassostrea gigas</name>
    <dbReference type="NCBI Taxonomy" id="29159"/>
    <lineage>
        <taxon>Eukaryota</taxon>
        <taxon>Metazoa</taxon>
        <taxon>Spiralia</taxon>
        <taxon>Lophotrochozoa</taxon>
        <taxon>Mollusca</taxon>
        <taxon>Bivalvia</taxon>
        <taxon>Autobranchia</taxon>
        <taxon>Pteriomorphia</taxon>
        <taxon>Ostreida</taxon>
        <taxon>Ostreoidea</taxon>
        <taxon>Ostreidae</taxon>
        <taxon>Magallana</taxon>
    </lineage>
</organism>
<dbReference type="EnsemblMetazoa" id="G25988.6">
    <property type="protein sequence ID" value="G25988.6:cds"/>
    <property type="gene ID" value="G25988"/>
</dbReference>
<dbReference type="InterPro" id="IPR002745">
    <property type="entry name" value="Ptrans_KptA/Tpt1"/>
</dbReference>
<accession>A0A8W8L5B1</accession>
<evidence type="ECO:0000256" key="6">
    <source>
        <dbReference type="ARBA" id="ARBA00047949"/>
    </source>
</evidence>
<evidence type="ECO:0000256" key="5">
    <source>
        <dbReference type="ARBA" id="ARBA00023027"/>
    </source>
</evidence>
<comment type="function">
    <text evidence="1">Catalyzes the last step of tRNA splicing, the transfer of the splice junction 2'-phosphate from ligated tRNA to NAD to produce ADP-ribose 1''-2'' cyclic phosphate.</text>
</comment>
<dbReference type="PANTHER" id="PTHR12684:SF2">
    <property type="entry name" value="TRNA 2'-PHOSPHOTRANSFERASE 1"/>
    <property type="match status" value="1"/>
</dbReference>
<evidence type="ECO:0000256" key="4">
    <source>
        <dbReference type="ARBA" id="ARBA00022679"/>
    </source>
</evidence>
<evidence type="ECO:0000256" key="1">
    <source>
        <dbReference type="ARBA" id="ARBA00003343"/>
    </source>
</evidence>
<dbReference type="Gene3D" id="3.20.170.30">
    <property type="match status" value="1"/>
</dbReference>
<reference evidence="7" key="1">
    <citation type="submission" date="2022-08" db="UniProtKB">
        <authorList>
            <consortium name="EnsemblMetazoa"/>
        </authorList>
    </citation>
    <scope>IDENTIFICATION</scope>
    <source>
        <strain evidence="7">05x7-T-G4-1.051#20</strain>
    </source>
</reference>
<dbReference type="InterPro" id="IPR042081">
    <property type="entry name" value="RNA_2'-PTrans_C"/>
</dbReference>
<dbReference type="Gene3D" id="1.10.10.970">
    <property type="entry name" value="RNA 2'-phosphotransferase, Tpt1/KptA family, N-terminal domain"/>
    <property type="match status" value="1"/>
</dbReference>
<dbReference type="SUPFAM" id="SSF56399">
    <property type="entry name" value="ADP-ribosylation"/>
    <property type="match status" value="1"/>
</dbReference>
<proteinExistence type="inferred from homology"/>
<dbReference type="Pfam" id="PF01885">
    <property type="entry name" value="PTS_2-RNA"/>
    <property type="match status" value="1"/>
</dbReference>
<evidence type="ECO:0000256" key="2">
    <source>
        <dbReference type="ARBA" id="ARBA00009836"/>
    </source>
</evidence>
<dbReference type="InterPro" id="IPR042080">
    <property type="entry name" value="RNA_2'-PTrans_N"/>
</dbReference>
<evidence type="ECO:0000256" key="3">
    <source>
        <dbReference type="ARBA" id="ARBA00012007"/>
    </source>
</evidence>
<dbReference type="GO" id="GO:0006388">
    <property type="term" value="P:tRNA splicing, via endonucleolytic cleavage and ligation"/>
    <property type="evidence" value="ECO:0007669"/>
    <property type="project" value="TreeGrafter"/>
</dbReference>
<dbReference type="EC" id="2.7.1.160" evidence="3"/>
<evidence type="ECO:0000313" key="7">
    <source>
        <dbReference type="EnsemblMetazoa" id="G25988.6:cds"/>
    </source>
</evidence>
<comment type="catalytic activity">
    <reaction evidence="6">
        <text>2'-phospho-[ligated tRNA] + NAD(+) = mature tRNA + ADP-alpha-D-ribose 1'',2''-cyclic phosphate + nicotinamide</text>
        <dbReference type="Rhea" id="RHEA:23324"/>
        <dbReference type="Rhea" id="RHEA-COMP:11106"/>
        <dbReference type="Rhea" id="RHEA-COMP:11107"/>
        <dbReference type="ChEBI" id="CHEBI:17154"/>
        <dbReference type="ChEBI" id="CHEBI:57540"/>
        <dbReference type="ChEBI" id="CHEBI:76596"/>
        <dbReference type="ChEBI" id="CHEBI:82883"/>
        <dbReference type="ChEBI" id="CHEBI:85027"/>
        <dbReference type="EC" id="2.7.1.160"/>
    </reaction>
</comment>
<dbReference type="PANTHER" id="PTHR12684">
    <property type="entry name" value="PUTATIVE PHOSPHOTRANSFERASE"/>
    <property type="match status" value="1"/>
</dbReference>
<keyword evidence="4" id="KW-0808">Transferase</keyword>
<name>A0A8W8L5B1_MAGGI</name>
<protein>
    <recommendedName>
        <fullName evidence="3">2'-phosphotransferase</fullName>
        <ecNumber evidence="3">2.7.1.160</ecNumber>
    </recommendedName>
</protein>